<dbReference type="SUPFAM" id="SSF82693">
    <property type="entry name" value="Multidrug efflux transporter AcrB pore domain, PN1, PN2, PC1 and PC2 subdomains"/>
    <property type="match status" value="2"/>
</dbReference>
<comment type="caution">
    <text evidence="9">The sequence shown here is derived from an EMBL/GenBank/DDBJ whole genome shotgun (WGS) entry which is preliminary data.</text>
</comment>
<keyword evidence="4" id="KW-1003">Cell membrane</keyword>
<dbReference type="Proteomes" id="UP000245680">
    <property type="component" value="Unassembled WGS sequence"/>
</dbReference>
<reference evidence="9 10" key="1">
    <citation type="submission" date="2018-05" db="EMBL/GenBank/DDBJ databases">
        <title>Rhodobacteraceae gen. nov., sp. nov. isolated from sea water.</title>
        <authorList>
            <person name="Ren Y."/>
        </authorList>
    </citation>
    <scope>NUCLEOTIDE SEQUENCE [LARGE SCALE GENOMIC DNA]</scope>
    <source>
        <strain evidence="9 10">TG-679</strain>
    </source>
</reference>
<dbReference type="OrthoDB" id="9798415at2"/>
<dbReference type="Gene3D" id="3.30.70.1440">
    <property type="entry name" value="Multidrug efflux transporter AcrB pore domain"/>
    <property type="match status" value="1"/>
</dbReference>
<dbReference type="SUPFAM" id="SSF82714">
    <property type="entry name" value="Multidrug efflux transporter AcrB TolC docking domain, DN and DC subdomains"/>
    <property type="match status" value="2"/>
</dbReference>
<evidence type="ECO:0000313" key="9">
    <source>
        <dbReference type="EMBL" id="PWR02349.1"/>
    </source>
</evidence>
<evidence type="ECO:0000256" key="8">
    <source>
        <dbReference type="SAM" id="Phobius"/>
    </source>
</evidence>
<dbReference type="GO" id="GO:0042910">
    <property type="term" value="F:xenobiotic transmembrane transporter activity"/>
    <property type="evidence" value="ECO:0007669"/>
    <property type="project" value="TreeGrafter"/>
</dbReference>
<dbReference type="SUPFAM" id="SSF82866">
    <property type="entry name" value="Multidrug efflux transporter AcrB transmembrane domain"/>
    <property type="match status" value="2"/>
</dbReference>
<feature type="transmembrane region" description="Helical" evidence="8">
    <location>
        <begin position="477"/>
        <end position="499"/>
    </location>
</feature>
<feature type="transmembrane region" description="Helical" evidence="8">
    <location>
        <begin position="390"/>
        <end position="414"/>
    </location>
</feature>
<feature type="transmembrane region" description="Helical" evidence="8">
    <location>
        <begin position="365"/>
        <end position="384"/>
    </location>
</feature>
<feature type="transmembrane region" description="Helical" evidence="8">
    <location>
        <begin position="980"/>
        <end position="998"/>
    </location>
</feature>
<name>A0A2V2LJ06_9RHOB</name>
<evidence type="ECO:0000256" key="1">
    <source>
        <dbReference type="ARBA" id="ARBA00004651"/>
    </source>
</evidence>
<dbReference type="PRINTS" id="PR00702">
    <property type="entry name" value="ACRIFLAVINRP"/>
</dbReference>
<comment type="subcellular location">
    <subcellularLocation>
        <location evidence="1">Cell membrane</location>
        <topology evidence="1">Multi-pass membrane protein</topology>
    </subcellularLocation>
</comment>
<keyword evidence="5 8" id="KW-0812">Transmembrane</keyword>
<feature type="transmembrane region" description="Helical" evidence="8">
    <location>
        <begin position="917"/>
        <end position="941"/>
    </location>
</feature>
<dbReference type="InterPro" id="IPR001036">
    <property type="entry name" value="Acrflvin-R"/>
</dbReference>
<dbReference type="Gene3D" id="3.30.2090.10">
    <property type="entry name" value="Multidrug efflux transporter AcrB TolC docking domain, DN and DC subdomains"/>
    <property type="match status" value="2"/>
</dbReference>
<evidence type="ECO:0000256" key="4">
    <source>
        <dbReference type="ARBA" id="ARBA00022475"/>
    </source>
</evidence>
<feature type="transmembrane region" description="Helical" evidence="8">
    <location>
        <begin position="435"/>
        <end position="457"/>
    </location>
</feature>
<feature type="transmembrane region" description="Helical" evidence="8">
    <location>
        <begin position="520"/>
        <end position="545"/>
    </location>
</feature>
<feature type="transmembrane region" description="Helical" evidence="8">
    <location>
        <begin position="891"/>
        <end position="911"/>
    </location>
</feature>
<keyword evidence="6 8" id="KW-1133">Transmembrane helix</keyword>
<dbReference type="Pfam" id="PF00873">
    <property type="entry name" value="ACR_tran"/>
    <property type="match status" value="1"/>
</dbReference>
<dbReference type="EMBL" id="QGKU01000038">
    <property type="protein sequence ID" value="PWR02349.1"/>
    <property type="molecule type" value="Genomic_DNA"/>
</dbReference>
<dbReference type="PANTHER" id="PTHR32063">
    <property type="match status" value="1"/>
</dbReference>
<dbReference type="InterPro" id="IPR004763">
    <property type="entry name" value="CusA-like"/>
</dbReference>
<dbReference type="InterPro" id="IPR027463">
    <property type="entry name" value="AcrB_DN_DC_subdom"/>
</dbReference>
<organism evidence="9 10">
    <name type="scientific">Meridianimarinicoccus roseus</name>
    <dbReference type="NCBI Taxonomy" id="2072018"/>
    <lineage>
        <taxon>Bacteria</taxon>
        <taxon>Pseudomonadati</taxon>
        <taxon>Pseudomonadota</taxon>
        <taxon>Alphaproteobacteria</taxon>
        <taxon>Rhodobacterales</taxon>
        <taxon>Paracoccaceae</taxon>
        <taxon>Meridianimarinicoccus</taxon>
    </lineage>
</organism>
<dbReference type="RefSeq" id="WP_109812018.1">
    <property type="nucleotide sequence ID" value="NZ_QGKU01000038.1"/>
</dbReference>
<proteinExistence type="inferred from homology"/>
<dbReference type="PANTHER" id="PTHR32063:SF19">
    <property type="entry name" value="CATION EFFLUX SYSTEM PROTEIN CUSA"/>
    <property type="match status" value="1"/>
</dbReference>
<dbReference type="AlphaFoldDB" id="A0A2V2LJ06"/>
<feature type="transmembrane region" description="Helical" evidence="8">
    <location>
        <begin position="342"/>
        <end position="358"/>
    </location>
</feature>
<evidence type="ECO:0000256" key="6">
    <source>
        <dbReference type="ARBA" id="ARBA00022989"/>
    </source>
</evidence>
<sequence length="1059" mass="116330">MIPAIIRTSIANRFVIVALACMMAVAGIWALRETPVDAIPDLSDVQVIVRTPYPGQAPQVVENQITYPLATAMLAVPGAQDVRGFSFFGDSFVYVVFEDGTDLYWARSRVLEYLGQVSGSLPEGVSPQLGPDATGVGWIYQYALIDRTGNHDLSQLRTLQDWFLRYELQAVDGVSEVATIGGMVRQYQVVVDPNRLRAYDITLAQLRSAIQTANRETGGSVIEMGEAEFMVRSSGYIDELSDLASAPLMVNERGAALTLGDVAEIRLGPEMRRGVGEFDGLGDAVGGVVIMRWGGNALATIRAVEARIEELRLNLPEGVEIVTTYDRSGVIERAIDNLQKKLTQEFVVVVLVCAAFLLHLRSSLVILLSLPLGIFAAFILMKAQGVNANIMSLGGIAIAIGAMVDASIVMIEAMHRRLEKERLTAENRWRIVQDCASEVGPALFYSLAIITVSFLPVFVLENQEGRLFQPLAYTKTYAMAAAAILSITLVPVLMGYFVRGRILPERKNPLNRIVVWMYRPFLDAAIAWPWATTLLAAAVVASMWYPLQRLGSEFMPELNEGDFLYMPTLYPGVSIGEAREVLQQTNRLIATVPEVLTVHGKAGRAETATDPAPLTMIETTIQLRPEEEWRPGMTMEGIRDELDRIVQVPGVTNVWIQPIKNRIDMLATGIRTPVGVKISGPDLDVIARIGIEVERAVAEIEGTASAYAERPVGGRFIEIDVNREAAARYLMSVRDVQDVVQMAIGGTQVSESVEGLERFPINLRYPQEWRDSPERLEGLPVVTPSGAHVPLAALADIRIVDGPGMIRSENARRTGFVFIDIAGRDLGGYVAEARDIVAEVVDLPPGYSLTWSGQYEYIERMQERLMIVAPATLLIITLMLFMAFNRVIEVGIILAALPLALAGGVWFLWYLAFDISVAVLVGFIALAGVAVETAIVMLLYLNLAWEKRRGLAQSERRALTRDDIEEAVFEGAVLRVRPKIMTVATIFAALIPIMYGTGTGSEIMQRIAAPMIGGMVTATLLTLFVIPSVFVIWKRLALRRVNREIAPPLLRPDDPMPAE</sequence>
<evidence type="ECO:0000256" key="2">
    <source>
        <dbReference type="ARBA" id="ARBA00010942"/>
    </source>
</evidence>
<dbReference type="GO" id="GO:0008324">
    <property type="term" value="F:monoatomic cation transmembrane transporter activity"/>
    <property type="evidence" value="ECO:0007669"/>
    <property type="project" value="InterPro"/>
</dbReference>
<keyword evidence="10" id="KW-1185">Reference proteome</keyword>
<feature type="transmembrane region" description="Helical" evidence="8">
    <location>
        <begin position="865"/>
        <end position="884"/>
    </location>
</feature>
<gene>
    <name evidence="9" type="ORF">DKT77_12445</name>
</gene>
<dbReference type="GO" id="GO:0005886">
    <property type="term" value="C:plasma membrane"/>
    <property type="evidence" value="ECO:0007669"/>
    <property type="project" value="UniProtKB-SubCell"/>
</dbReference>
<feature type="transmembrane region" description="Helical" evidence="8">
    <location>
        <begin position="1010"/>
        <end position="1033"/>
    </location>
</feature>
<evidence type="ECO:0000256" key="7">
    <source>
        <dbReference type="ARBA" id="ARBA00023136"/>
    </source>
</evidence>
<evidence type="ECO:0000256" key="3">
    <source>
        <dbReference type="ARBA" id="ARBA00022448"/>
    </source>
</evidence>
<keyword evidence="7 8" id="KW-0472">Membrane</keyword>
<evidence type="ECO:0000313" key="10">
    <source>
        <dbReference type="Proteomes" id="UP000245680"/>
    </source>
</evidence>
<accession>A0A2V2LJ06</accession>
<dbReference type="NCBIfam" id="TIGR00914">
    <property type="entry name" value="2A0601"/>
    <property type="match status" value="1"/>
</dbReference>
<comment type="similarity">
    <text evidence="2">Belongs to the resistance-nodulation-cell division (RND) (TC 2.A.6) family.</text>
</comment>
<evidence type="ECO:0000256" key="5">
    <source>
        <dbReference type="ARBA" id="ARBA00022692"/>
    </source>
</evidence>
<feature type="transmembrane region" description="Helical" evidence="8">
    <location>
        <begin position="12"/>
        <end position="31"/>
    </location>
</feature>
<dbReference type="Gene3D" id="1.20.1640.10">
    <property type="entry name" value="Multidrug efflux transporter AcrB transmembrane domain"/>
    <property type="match status" value="2"/>
</dbReference>
<protein>
    <submittedName>
        <fullName evidence="9">CusA/CzcA family heavy metal efflux RND transporter</fullName>
    </submittedName>
</protein>
<keyword evidence="3" id="KW-0813">Transport</keyword>
<dbReference type="Gene3D" id="3.30.70.1430">
    <property type="entry name" value="Multidrug efflux transporter AcrB pore domain"/>
    <property type="match status" value="2"/>
</dbReference>
<dbReference type="Gene3D" id="3.30.70.1320">
    <property type="entry name" value="Multidrug efflux transporter AcrB pore domain like"/>
    <property type="match status" value="1"/>
</dbReference>